<proteinExistence type="predicted"/>
<name>A0AAV4VAN9_CAEEX</name>
<protein>
    <submittedName>
        <fullName evidence="1">Uncharacterized protein</fullName>
    </submittedName>
</protein>
<evidence type="ECO:0000313" key="2">
    <source>
        <dbReference type="Proteomes" id="UP001054945"/>
    </source>
</evidence>
<dbReference type="Proteomes" id="UP001054945">
    <property type="component" value="Unassembled WGS sequence"/>
</dbReference>
<dbReference type="EMBL" id="BPLR01014186">
    <property type="protein sequence ID" value="GIY67006.1"/>
    <property type="molecule type" value="Genomic_DNA"/>
</dbReference>
<sequence length="152" mass="16824">MKESQLAKITTGKVSNEFEVGLKTPRALGRDGICQFAELFENQTHSAGLTKSQENLGLMANNMKESHSCQHEGKPAGEDHKLEKYQNEFGSWPEDTATFIDLSSPPLDHYKEENIVCSVTGKSFGTILRRDYCRNDGLKTPRALGGTDLSIC</sequence>
<dbReference type="AlphaFoldDB" id="A0AAV4VAN9"/>
<comment type="caution">
    <text evidence="1">The sequence shown here is derived from an EMBL/GenBank/DDBJ whole genome shotgun (WGS) entry which is preliminary data.</text>
</comment>
<organism evidence="1 2">
    <name type="scientific">Caerostris extrusa</name>
    <name type="common">Bark spider</name>
    <name type="synonym">Caerostris bankana</name>
    <dbReference type="NCBI Taxonomy" id="172846"/>
    <lineage>
        <taxon>Eukaryota</taxon>
        <taxon>Metazoa</taxon>
        <taxon>Ecdysozoa</taxon>
        <taxon>Arthropoda</taxon>
        <taxon>Chelicerata</taxon>
        <taxon>Arachnida</taxon>
        <taxon>Araneae</taxon>
        <taxon>Araneomorphae</taxon>
        <taxon>Entelegynae</taxon>
        <taxon>Araneoidea</taxon>
        <taxon>Araneidae</taxon>
        <taxon>Caerostris</taxon>
    </lineage>
</organism>
<keyword evidence="2" id="KW-1185">Reference proteome</keyword>
<accession>A0AAV4VAN9</accession>
<gene>
    <name evidence="1" type="ORF">CEXT_324331</name>
</gene>
<reference evidence="1 2" key="1">
    <citation type="submission" date="2021-06" db="EMBL/GenBank/DDBJ databases">
        <title>Caerostris extrusa draft genome.</title>
        <authorList>
            <person name="Kono N."/>
            <person name="Arakawa K."/>
        </authorList>
    </citation>
    <scope>NUCLEOTIDE SEQUENCE [LARGE SCALE GENOMIC DNA]</scope>
</reference>
<evidence type="ECO:0000313" key="1">
    <source>
        <dbReference type="EMBL" id="GIY67006.1"/>
    </source>
</evidence>